<dbReference type="OrthoDB" id="4428081at2"/>
<feature type="transmembrane region" description="Helical" evidence="1">
    <location>
        <begin position="134"/>
        <end position="153"/>
    </location>
</feature>
<dbReference type="RefSeq" id="WP_139465037.1">
    <property type="nucleotide sequence ID" value="NZ_VDHJ01000003.1"/>
</dbReference>
<name>A0A5C4U789_9CORY</name>
<accession>A0A5C4U789</accession>
<dbReference type="AlphaFoldDB" id="A0A5C4U789"/>
<proteinExistence type="predicted"/>
<dbReference type="Proteomes" id="UP000312032">
    <property type="component" value="Unassembled WGS sequence"/>
</dbReference>
<feature type="transmembrane region" description="Helical" evidence="1">
    <location>
        <begin position="84"/>
        <end position="101"/>
    </location>
</feature>
<keyword evidence="3" id="KW-1185">Reference proteome</keyword>
<dbReference type="EMBL" id="VDHJ01000003">
    <property type="protein sequence ID" value="TNL99361.1"/>
    <property type="molecule type" value="Genomic_DNA"/>
</dbReference>
<evidence type="ECO:0000313" key="3">
    <source>
        <dbReference type="Proteomes" id="UP000312032"/>
    </source>
</evidence>
<evidence type="ECO:0000313" key="2">
    <source>
        <dbReference type="EMBL" id="TNL99361.1"/>
    </source>
</evidence>
<protein>
    <recommendedName>
        <fullName evidence="4">DUF2567 domain-containing protein</fullName>
    </recommendedName>
</protein>
<evidence type="ECO:0008006" key="4">
    <source>
        <dbReference type="Google" id="ProtNLM"/>
    </source>
</evidence>
<comment type="caution">
    <text evidence="2">The sequence shown here is derived from an EMBL/GenBank/DDBJ whole genome shotgun (WGS) entry which is preliminary data.</text>
</comment>
<feature type="transmembrane region" description="Helical" evidence="1">
    <location>
        <begin position="53"/>
        <end position="72"/>
    </location>
</feature>
<keyword evidence="1" id="KW-0812">Transmembrane</keyword>
<organism evidence="2 3">
    <name type="scientific">Corynebacterium tapiri</name>
    <dbReference type="NCBI Taxonomy" id="1448266"/>
    <lineage>
        <taxon>Bacteria</taxon>
        <taxon>Bacillati</taxon>
        <taxon>Actinomycetota</taxon>
        <taxon>Actinomycetes</taxon>
        <taxon>Mycobacteriales</taxon>
        <taxon>Corynebacteriaceae</taxon>
        <taxon>Corynebacterium</taxon>
    </lineage>
</organism>
<sequence length="159" mass="16643">MGDAAGLFGVALLGYSTLGALWGWLRPRVLTEVTEDGAGLALIANTDASVNSYMWFVVLTGLLGVAVGSLAVAATRTRPSTRGVLWSGLCAVTGALAFFLVGDAVSHALHTIPDLPTVQPGQQVELVTDLDPTVALIAAPLMATMAHWCGLVMRQWQEI</sequence>
<reference evidence="2 3" key="1">
    <citation type="submission" date="2019-06" db="EMBL/GenBank/DDBJ databases">
        <authorList>
            <person name="Li J."/>
        </authorList>
    </citation>
    <scope>NUCLEOTIDE SEQUENCE [LARGE SCALE GENOMIC DNA]</scope>
    <source>
        <strain evidence="2 3">LMG 28165</strain>
    </source>
</reference>
<keyword evidence="1" id="KW-0472">Membrane</keyword>
<gene>
    <name evidence="2" type="ORF">FHE74_03115</name>
</gene>
<keyword evidence="1" id="KW-1133">Transmembrane helix</keyword>
<evidence type="ECO:0000256" key="1">
    <source>
        <dbReference type="SAM" id="Phobius"/>
    </source>
</evidence>